<accession>A0A837I695</accession>
<sequence length="101" mass="11381">MANGKRKGHINGSKFCKHGKVTESAREVAEMVNKFPEVKKVSNGFLNGKGSSRFSMKFTEINGGWTIKIYGSHAVQELHVYTNNPAETRTKLEKELQKNLR</sequence>
<reference evidence="1 2" key="1">
    <citation type="journal article" date="2015" name="Nature">
        <title>rRNA introns, odd ribosomes, and small enigmatic genomes across a large radiation of phyla.</title>
        <authorList>
            <person name="Brown C.T."/>
            <person name="Hug L.A."/>
            <person name="Thomas B.C."/>
            <person name="Sharon I."/>
            <person name="Castelle C.J."/>
            <person name="Singh A."/>
            <person name="Wilkins M.J."/>
            <person name="Williams K.H."/>
            <person name="Banfield J.F."/>
        </authorList>
    </citation>
    <scope>NUCLEOTIDE SEQUENCE [LARGE SCALE GENOMIC DNA]</scope>
</reference>
<dbReference type="Proteomes" id="UP000033815">
    <property type="component" value="Unassembled WGS sequence"/>
</dbReference>
<protein>
    <submittedName>
        <fullName evidence="1">Uncharacterized protein</fullName>
    </submittedName>
</protein>
<comment type="caution">
    <text evidence="1">The sequence shown here is derived from an EMBL/GenBank/DDBJ whole genome shotgun (WGS) entry which is preliminary data.</text>
</comment>
<gene>
    <name evidence="1" type="ORF">UW25_C0005G0022</name>
</gene>
<proteinExistence type="predicted"/>
<dbReference type="EMBL" id="LCHP01000005">
    <property type="protein sequence ID" value="KKT36540.1"/>
    <property type="molecule type" value="Genomic_DNA"/>
</dbReference>
<evidence type="ECO:0000313" key="1">
    <source>
        <dbReference type="EMBL" id="KKT36540.1"/>
    </source>
</evidence>
<organism evidence="1 2">
    <name type="scientific">Candidatus Nomurabacteria bacterium GW2011_GWB1_44_12</name>
    <dbReference type="NCBI Taxonomy" id="1618748"/>
    <lineage>
        <taxon>Bacteria</taxon>
        <taxon>Candidatus Nomuraibacteriota</taxon>
    </lineage>
</organism>
<evidence type="ECO:0000313" key="2">
    <source>
        <dbReference type="Proteomes" id="UP000033815"/>
    </source>
</evidence>
<name>A0A837I695_9BACT</name>
<dbReference type="AlphaFoldDB" id="A0A837I695"/>